<dbReference type="InterPro" id="IPR006640">
    <property type="entry name" value="SprT-like_domain"/>
</dbReference>
<dbReference type="PANTHER" id="PTHR23099:SF0">
    <property type="entry name" value="GERM CELL NUCLEAR ACIDIC PROTEIN"/>
    <property type="match status" value="1"/>
</dbReference>
<dbReference type="STRING" id="151549.A0A4C1Z1Z2"/>
<evidence type="ECO:0000313" key="3">
    <source>
        <dbReference type="Proteomes" id="UP000299102"/>
    </source>
</evidence>
<feature type="domain" description="SprT-like" evidence="1">
    <location>
        <begin position="375"/>
        <end position="471"/>
    </location>
</feature>
<protein>
    <submittedName>
        <fullName evidence="2">Acidic repeat-containing protein</fullName>
    </submittedName>
</protein>
<organism evidence="2 3">
    <name type="scientific">Eumeta variegata</name>
    <name type="common">Bagworm moth</name>
    <name type="synonym">Eumeta japonica</name>
    <dbReference type="NCBI Taxonomy" id="151549"/>
    <lineage>
        <taxon>Eukaryota</taxon>
        <taxon>Metazoa</taxon>
        <taxon>Ecdysozoa</taxon>
        <taxon>Arthropoda</taxon>
        <taxon>Hexapoda</taxon>
        <taxon>Insecta</taxon>
        <taxon>Pterygota</taxon>
        <taxon>Neoptera</taxon>
        <taxon>Endopterygota</taxon>
        <taxon>Lepidoptera</taxon>
        <taxon>Glossata</taxon>
        <taxon>Ditrysia</taxon>
        <taxon>Tineoidea</taxon>
        <taxon>Psychidae</taxon>
        <taxon>Oiketicinae</taxon>
        <taxon>Eumeta</taxon>
    </lineage>
</organism>
<dbReference type="GO" id="GO:0005634">
    <property type="term" value="C:nucleus"/>
    <property type="evidence" value="ECO:0007669"/>
    <property type="project" value="TreeGrafter"/>
</dbReference>
<gene>
    <name evidence="2" type="primary">GCNA</name>
    <name evidence="2" type="ORF">EVAR_54906_1</name>
</gene>
<name>A0A4C1Z1Z2_EUMVA</name>
<sequence>MVAWPSGLRRWFKAPVSSEAWVRIPPLPRFFFPFNFSERFLKLSLKKNRLNTNNGGKESELDSNVIILDESFDCLMYDKVNALKQKWQWAGHVSRCKDSRWTIKTTIWQGPLGKRNVSRPAKRWADDIIKIAGRAWINLAKDREIWKEKEEALPKRDPHIIKTTNEDELPPVQLKTNTRPSDVSFWSPAQNIICATPKYQITPSTPRDVANESFNECSMKKIEDSQKKLLNDLYGEVWKTMPSLFKTQKLDYDTNIIKKLDFSDGMLKVASPIQKENLKKKLYTEKVPNTPEPINDINKKFKREVQTTSKKARTKTVTELVQDLKSEYTADSSRNPKKDIDYISHKIDNVPSWRCNNEALKYKENYKSKREELTRRLYKDFNELVFSNNLDEDMPIIWDTRLRSSAGITINRVVKTSKGIKVCSSTIKLSTKILDGPQRLRDTLIHEMCHAATWIVDKELKAGHGPLWKKW</sequence>
<proteinExistence type="predicted"/>
<accession>A0A4C1Z1Z2</accession>
<dbReference type="Pfam" id="PF10263">
    <property type="entry name" value="SprT-like"/>
    <property type="match status" value="1"/>
</dbReference>
<dbReference type="EMBL" id="BGZK01001486">
    <property type="protein sequence ID" value="GBP80869.1"/>
    <property type="molecule type" value="Genomic_DNA"/>
</dbReference>
<dbReference type="AlphaFoldDB" id="A0A4C1Z1Z2"/>
<dbReference type="OrthoDB" id="20772at2759"/>
<reference evidence="2 3" key="1">
    <citation type="journal article" date="2019" name="Commun. Biol.">
        <title>The bagworm genome reveals a unique fibroin gene that provides high tensile strength.</title>
        <authorList>
            <person name="Kono N."/>
            <person name="Nakamura H."/>
            <person name="Ohtoshi R."/>
            <person name="Tomita M."/>
            <person name="Numata K."/>
            <person name="Arakawa K."/>
        </authorList>
    </citation>
    <scope>NUCLEOTIDE SEQUENCE [LARGE SCALE GENOMIC DNA]</scope>
</reference>
<dbReference type="PANTHER" id="PTHR23099">
    <property type="entry name" value="TRANSCRIPTIONAL REGULATOR"/>
    <property type="match status" value="1"/>
</dbReference>
<dbReference type="Proteomes" id="UP000299102">
    <property type="component" value="Unassembled WGS sequence"/>
</dbReference>
<keyword evidence="3" id="KW-1185">Reference proteome</keyword>
<comment type="caution">
    <text evidence="2">The sequence shown here is derived from an EMBL/GenBank/DDBJ whole genome shotgun (WGS) entry which is preliminary data.</text>
</comment>
<evidence type="ECO:0000259" key="1">
    <source>
        <dbReference type="Pfam" id="PF10263"/>
    </source>
</evidence>
<evidence type="ECO:0000313" key="2">
    <source>
        <dbReference type="EMBL" id="GBP80869.1"/>
    </source>
</evidence>
<dbReference type="GO" id="GO:0006974">
    <property type="term" value="P:DNA damage response"/>
    <property type="evidence" value="ECO:0007669"/>
    <property type="project" value="UniProtKB-ARBA"/>
</dbReference>